<organism evidence="1 2">
    <name type="scientific">Racocetra fulgida</name>
    <dbReference type="NCBI Taxonomy" id="60492"/>
    <lineage>
        <taxon>Eukaryota</taxon>
        <taxon>Fungi</taxon>
        <taxon>Fungi incertae sedis</taxon>
        <taxon>Mucoromycota</taxon>
        <taxon>Glomeromycotina</taxon>
        <taxon>Glomeromycetes</taxon>
        <taxon>Diversisporales</taxon>
        <taxon>Gigasporaceae</taxon>
        <taxon>Racocetra</taxon>
    </lineage>
</organism>
<feature type="non-terminal residue" evidence="1">
    <location>
        <position position="1"/>
    </location>
</feature>
<dbReference type="EMBL" id="CAJVPZ010058254">
    <property type="protein sequence ID" value="CAG8787801.1"/>
    <property type="molecule type" value="Genomic_DNA"/>
</dbReference>
<reference evidence="1" key="1">
    <citation type="submission" date="2021-06" db="EMBL/GenBank/DDBJ databases">
        <authorList>
            <person name="Kallberg Y."/>
            <person name="Tangrot J."/>
            <person name="Rosling A."/>
        </authorList>
    </citation>
    <scope>NUCLEOTIDE SEQUENCE</scope>
    <source>
        <strain evidence="1">IN212</strain>
    </source>
</reference>
<feature type="non-terminal residue" evidence="1">
    <location>
        <position position="74"/>
    </location>
</feature>
<protein>
    <submittedName>
        <fullName evidence="1">8282_t:CDS:1</fullName>
    </submittedName>
</protein>
<accession>A0A9N9P4V2</accession>
<dbReference type="OrthoDB" id="2406606at2759"/>
<gene>
    <name evidence="1" type="ORF">RFULGI_LOCUS16428</name>
</gene>
<evidence type="ECO:0000313" key="1">
    <source>
        <dbReference type="EMBL" id="CAG8787801.1"/>
    </source>
</evidence>
<comment type="caution">
    <text evidence="1">The sequence shown here is derived from an EMBL/GenBank/DDBJ whole genome shotgun (WGS) entry which is preliminary data.</text>
</comment>
<dbReference type="Proteomes" id="UP000789396">
    <property type="component" value="Unassembled WGS sequence"/>
</dbReference>
<proteinExistence type="predicted"/>
<dbReference type="AlphaFoldDB" id="A0A9N9P4V2"/>
<name>A0A9N9P4V2_9GLOM</name>
<evidence type="ECO:0000313" key="2">
    <source>
        <dbReference type="Proteomes" id="UP000789396"/>
    </source>
</evidence>
<keyword evidence="2" id="KW-1185">Reference proteome</keyword>
<sequence length="74" mass="8544">VIREIQTIFDQQSKKAVLAECKNKIPTKGIPTIMDKYFPKLDKMLKECLTLQILQKQQDQMAQSICYDAVLVDN</sequence>